<dbReference type="AlphaFoldDB" id="A0AAW0AT70"/>
<evidence type="ECO:0000256" key="2">
    <source>
        <dbReference type="ARBA" id="ARBA00022840"/>
    </source>
</evidence>
<comment type="caution">
    <text evidence="4">The sequence shown here is derived from an EMBL/GenBank/DDBJ whole genome shotgun (WGS) entry which is preliminary data.</text>
</comment>
<sequence length="700" mass="77889">MRRTQNFLGVAVRDPETPARTIVLEREDTARHIGNEHNGASKAVENEEDAYQTLKLGVWRILLPNEIVSGGIVSATKHKCRAIVQAYPVVQQFFRQVYDLNPHLCLLFIALKLWGEIESVVFLYVSGRLLRIIEVRITEGRPDSSAILQALFAHLICVTVTATARWGRDYVSPILENTVSMHFDDYLLRAKLHLDMPTAADTSNRTQALAFHAWISFDGLCDAFMRLFGLVSQLLYISQQPNAGLLFTVIALARPVMTLVNEKTLWLQPHVAYSDNESYLRLKSLETMGQSRFRGDIISGGIAEWITEEYNGAKDALGTIGSQHSWTLYAMETSPLNQLLADWSGALPTMYWALNALLYPSQLSMTSIAILQQYSASLNSSLQMLFGGFSRVGKCFTDIKTLFDAASIVNQIVDGDLAYPRAEAEFEESKGMNIELQSVSFAYPGEKSKESALNNISLCIPAGSLVVIVGANGSGKSTIIKLITRMYDVAGDGGGQVIIDGIPIQRYRMADLRQAQATLTQEHKLYPLTLAENIGLGHPKRVRDKEMILKAAKDGGAEELVRKMKNGMETMLDPVRTSFGYQLDGEKHRTLKGVLEKLEMATEVSGGETQRLVASRTFMRFQTNKIRLLCRLRQTAEGKTMIFVTHWFGHLTKHADIILCMKNGAVIESGTHKELLTRNGEYASLYNVQAQAFTESETSA</sequence>
<dbReference type="Pfam" id="PF00005">
    <property type="entry name" value="ABC_tran"/>
    <property type="match status" value="1"/>
</dbReference>
<dbReference type="EMBL" id="JAWWNJ010000052">
    <property type="protein sequence ID" value="KAK7016130.1"/>
    <property type="molecule type" value="Genomic_DNA"/>
</dbReference>
<dbReference type="PANTHER" id="PTHR43394:SF1">
    <property type="entry name" value="ATP-BINDING CASSETTE SUB-FAMILY B MEMBER 10, MITOCHONDRIAL"/>
    <property type="match status" value="1"/>
</dbReference>
<dbReference type="GO" id="GO:0016887">
    <property type="term" value="F:ATP hydrolysis activity"/>
    <property type="evidence" value="ECO:0007669"/>
    <property type="project" value="InterPro"/>
</dbReference>
<reference evidence="4 5" key="1">
    <citation type="journal article" date="2024" name="J Genomics">
        <title>Draft genome sequencing and assembly of Favolaschia claudopus CIRM-BRFM 2984 isolated from oak limbs.</title>
        <authorList>
            <person name="Navarro D."/>
            <person name="Drula E."/>
            <person name="Chaduli D."/>
            <person name="Cazenave R."/>
            <person name="Ahrendt S."/>
            <person name="Wang J."/>
            <person name="Lipzen A."/>
            <person name="Daum C."/>
            <person name="Barry K."/>
            <person name="Grigoriev I.V."/>
            <person name="Favel A."/>
            <person name="Rosso M.N."/>
            <person name="Martin F."/>
        </authorList>
    </citation>
    <scope>NUCLEOTIDE SEQUENCE [LARGE SCALE GENOMIC DNA]</scope>
    <source>
        <strain evidence="4 5">CIRM-BRFM 2984</strain>
    </source>
</reference>
<keyword evidence="4" id="KW-0378">Hydrolase</keyword>
<dbReference type="PROSITE" id="PS50893">
    <property type="entry name" value="ABC_TRANSPORTER_2"/>
    <property type="match status" value="1"/>
</dbReference>
<dbReference type="Gene3D" id="3.40.50.300">
    <property type="entry name" value="P-loop containing nucleotide triphosphate hydrolases"/>
    <property type="match status" value="1"/>
</dbReference>
<dbReference type="SUPFAM" id="SSF52540">
    <property type="entry name" value="P-loop containing nucleoside triphosphate hydrolases"/>
    <property type="match status" value="1"/>
</dbReference>
<dbReference type="InterPro" id="IPR003593">
    <property type="entry name" value="AAA+_ATPase"/>
</dbReference>
<evidence type="ECO:0000259" key="3">
    <source>
        <dbReference type="PROSITE" id="PS50893"/>
    </source>
</evidence>
<dbReference type="InterPro" id="IPR003439">
    <property type="entry name" value="ABC_transporter-like_ATP-bd"/>
</dbReference>
<dbReference type="GO" id="GO:0015421">
    <property type="term" value="F:ABC-type oligopeptide transporter activity"/>
    <property type="evidence" value="ECO:0007669"/>
    <property type="project" value="TreeGrafter"/>
</dbReference>
<evidence type="ECO:0000313" key="5">
    <source>
        <dbReference type="Proteomes" id="UP001362999"/>
    </source>
</evidence>
<accession>A0AAW0AT70</accession>
<feature type="domain" description="ABC transporter" evidence="3">
    <location>
        <begin position="434"/>
        <end position="688"/>
    </location>
</feature>
<dbReference type="GO" id="GO:0005524">
    <property type="term" value="F:ATP binding"/>
    <property type="evidence" value="ECO:0007669"/>
    <property type="project" value="UniProtKB-KW"/>
</dbReference>
<dbReference type="InterPro" id="IPR039421">
    <property type="entry name" value="Type_1_exporter"/>
</dbReference>
<keyword evidence="1" id="KW-0547">Nucleotide-binding</keyword>
<keyword evidence="2" id="KW-0067">ATP-binding</keyword>
<dbReference type="PANTHER" id="PTHR43394">
    <property type="entry name" value="ATP-DEPENDENT PERMEASE MDL1, MITOCHONDRIAL"/>
    <property type="match status" value="1"/>
</dbReference>
<name>A0AAW0AT70_9AGAR</name>
<evidence type="ECO:0000313" key="4">
    <source>
        <dbReference type="EMBL" id="KAK7016130.1"/>
    </source>
</evidence>
<evidence type="ECO:0000256" key="1">
    <source>
        <dbReference type="ARBA" id="ARBA00022741"/>
    </source>
</evidence>
<protein>
    <submittedName>
        <fullName evidence="4">P-loop containing nucleoside triphosphate hydrolase protein</fullName>
    </submittedName>
</protein>
<keyword evidence="5" id="KW-1185">Reference proteome</keyword>
<dbReference type="Proteomes" id="UP001362999">
    <property type="component" value="Unassembled WGS sequence"/>
</dbReference>
<dbReference type="InterPro" id="IPR027417">
    <property type="entry name" value="P-loop_NTPase"/>
</dbReference>
<proteinExistence type="predicted"/>
<gene>
    <name evidence="4" type="ORF">R3P38DRAFT_3400386</name>
</gene>
<organism evidence="4 5">
    <name type="scientific">Favolaschia claudopus</name>
    <dbReference type="NCBI Taxonomy" id="2862362"/>
    <lineage>
        <taxon>Eukaryota</taxon>
        <taxon>Fungi</taxon>
        <taxon>Dikarya</taxon>
        <taxon>Basidiomycota</taxon>
        <taxon>Agaricomycotina</taxon>
        <taxon>Agaricomycetes</taxon>
        <taxon>Agaricomycetidae</taxon>
        <taxon>Agaricales</taxon>
        <taxon>Marasmiineae</taxon>
        <taxon>Mycenaceae</taxon>
        <taxon>Favolaschia</taxon>
    </lineage>
</organism>
<dbReference type="SMART" id="SM00382">
    <property type="entry name" value="AAA"/>
    <property type="match status" value="1"/>
</dbReference>